<organism evidence="11">
    <name type="scientific">Hemiselmis andersenii</name>
    <name type="common">Cryptophyte alga</name>
    <dbReference type="NCBI Taxonomy" id="464988"/>
    <lineage>
        <taxon>Eukaryota</taxon>
        <taxon>Cryptophyceae</taxon>
        <taxon>Cryptomonadales</taxon>
        <taxon>Hemiselmidaceae</taxon>
        <taxon>Hemiselmis</taxon>
    </lineage>
</organism>
<dbReference type="PANTHER" id="PTHR15504">
    <property type="entry name" value="NASOPHARYNGEAL EPITHELIUM SPECIFIC PROTEIN 1"/>
    <property type="match status" value="1"/>
</dbReference>
<keyword evidence="3 8" id="KW-0175">Coiled coil</keyword>
<proteinExistence type="inferred from homology"/>
<keyword evidence="2" id="KW-0282">Flagellum</keyword>
<protein>
    <recommendedName>
        <fullName evidence="7">Cilia- and flagella-associated protein 45</fullName>
    </recommendedName>
</protein>
<accession>A0A6U4MPD9</accession>
<comment type="subcellular location">
    <subcellularLocation>
        <location evidence="1">Cell projection</location>
        <location evidence="1">Cilium</location>
        <location evidence="1">Flagellum</location>
    </subcellularLocation>
</comment>
<name>A0A6U4MPD9_HEMAN</name>
<feature type="coiled-coil region" evidence="8">
    <location>
        <begin position="76"/>
        <end position="161"/>
    </location>
</feature>
<dbReference type="AlphaFoldDB" id="A0A6U4MPD9"/>
<dbReference type="InterPro" id="IPR043597">
    <property type="entry name" value="TPH_dom"/>
</dbReference>
<comment type="similarity">
    <text evidence="6">Belongs to the CFAP45 family.</text>
</comment>
<evidence type="ECO:0000256" key="4">
    <source>
        <dbReference type="ARBA" id="ARBA00023069"/>
    </source>
</evidence>
<feature type="domain" description="Trichohyalin-plectin-homology" evidence="10">
    <location>
        <begin position="149"/>
        <end position="496"/>
    </location>
</feature>
<evidence type="ECO:0000256" key="7">
    <source>
        <dbReference type="ARBA" id="ARBA00034142"/>
    </source>
</evidence>
<evidence type="ECO:0000256" key="8">
    <source>
        <dbReference type="SAM" id="Coils"/>
    </source>
</evidence>
<reference evidence="11" key="1">
    <citation type="submission" date="2021-01" db="EMBL/GenBank/DDBJ databases">
        <authorList>
            <person name="Corre E."/>
            <person name="Pelletier E."/>
            <person name="Niang G."/>
            <person name="Scheremetjew M."/>
            <person name="Finn R."/>
            <person name="Kale V."/>
            <person name="Holt S."/>
            <person name="Cochrane G."/>
            <person name="Meng A."/>
            <person name="Brown T."/>
            <person name="Cohen L."/>
        </authorList>
    </citation>
    <scope>NUCLEOTIDE SEQUENCE</scope>
    <source>
        <strain evidence="11">CCMP644</strain>
    </source>
</reference>
<evidence type="ECO:0000259" key="10">
    <source>
        <dbReference type="Pfam" id="PF13868"/>
    </source>
</evidence>
<dbReference type="InterPro" id="IPR033253">
    <property type="entry name" value="CFAP45"/>
</dbReference>
<evidence type="ECO:0000256" key="9">
    <source>
        <dbReference type="SAM" id="MobiDB-lite"/>
    </source>
</evidence>
<dbReference type="EMBL" id="HBFX01026136">
    <property type="protein sequence ID" value="CAD8962879.1"/>
    <property type="molecule type" value="Transcribed_RNA"/>
</dbReference>
<feature type="compositionally biased region" description="Low complexity" evidence="9">
    <location>
        <begin position="9"/>
        <end position="22"/>
    </location>
</feature>
<evidence type="ECO:0000256" key="6">
    <source>
        <dbReference type="ARBA" id="ARBA00034116"/>
    </source>
</evidence>
<evidence type="ECO:0000256" key="3">
    <source>
        <dbReference type="ARBA" id="ARBA00023054"/>
    </source>
</evidence>
<evidence type="ECO:0000256" key="1">
    <source>
        <dbReference type="ARBA" id="ARBA00004230"/>
    </source>
</evidence>
<keyword evidence="5" id="KW-0966">Cell projection</keyword>
<feature type="region of interest" description="Disordered" evidence="9">
    <location>
        <begin position="340"/>
        <end position="379"/>
    </location>
</feature>
<keyword evidence="4" id="KW-0969">Cilium</keyword>
<dbReference type="PANTHER" id="PTHR15504:SF0">
    <property type="entry name" value="CILIA- AND FLAGELLA-ASSOCIATED PROTEIN 45"/>
    <property type="match status" value="1"/>
</dbReference>
<evidence type="ECO:0000256" key="5">
    <source>
        <dbReference type="ARBA" id="ARBA00023273"/>
    </source>
</evidence>
<feature type="region of interest" description="Disordered" evidence="9">
    <location>
        <begin position="1"/>
        <end position="22"/>
    </location>
</feature>
<evidence type="ECO:0000256" key="2">
    <source>
        <dbReference type="ARBA" id="ARBA00022846"/>
    </source>
</evidence>
<dbReference type="Pfam" id="PF13868">
    <property type="entry name" value="TPH"/>
    <property type="match status" value="1"/>
</dbReference>
<gene>
    <name evidence="11" type="ORF">HAND00432_LOCUS15893</name>
</gene>
<dbReference type="GO" id="GO:0031514">
    <property type="term" value="C:motile cilium"/>
    <property type="evidence" value="ECO:0007669"/>
    <property type="project" value="UniProtKB-SubCell"/>
</dbReference>
<evidence type="ECO:0000313" key="11">
    <source>
        <dbReference type="EMBL" id="CAD8962879.1"/>
    </source>
</evidence>
<sequence length="507" mass="59143">MSRVPTPGSVASKKSNASKNYKKVAAGATVDEGLFAAGTKVATAVKKDDLNTMLAKKPAHVETDSVVLTGGELSRLRNLATLVDRSELERQRQEQEQEKAAAQAKARERKEKMIAMEAQRKANLAKSDLELEDETKMANQLENAERARDEQLDHVKHMNQMMLYAKCVTIRDAQLLEKQMIQKERADQEKAYDLMMEQERIKAIKLAEEREAVKAQERLRGAAIIRMQIEQREKERIREQEQLDMEREAMLRQIDRLKVEETEKEEERKVAGRLLLEEAALANQEQIRRKDDIRRKLGEEEQRIADYIKEKDRKEQERQEAIDAEVKRKAEETARLRALQEKAADKQAEADALRAKRAQEDYERSYRARERAEVEKKQRMMADIMQSRVDQKRSKEVVQAEAAQMEKQQFERILAVQRAAEESEQAKEYAAHQRRINHNEEIRLQISENDEKRSRARQEFLEEGSKIRHAKELETRRLETIKQRKLAELQRAGVPEKYLAELQNKKI</sequence>